<feature type="region of interest" description="Disordered" evidence="3">
    <location>
        <begin position="1668"/>
        <end position="1700"/>
    </location>
</feature>
<feature type="compositionally biased region" description="Basic residues" evidence="3">
    <location>
        <begin position="1062"/>
        <end position="1071"/>
    </location>
</feature>
<evidence type="ECO:0000313" key="5">
    <source>
        <dbReference type="Proteomes" id="UP001642483"/>
    </source>
</evidence>
<feature type="compositionally biased region" description="Polar residues" evidence="3">
    <location>
        <begin position="1668"/>
        <end position="1686"/>
    </location>
</feature>
<dbReference type="SUPFAM" id="SSF48403">
    <property type="entry name" value="Ankyrin repeat"/>
    <property type="match status" value="1"/>
</dbReference>
<feature type="compositionally biased region" description="Basic and acidic residues" evidence="3">
    <location>
        <begin position="618"/>
        <end position="628"/>
    </location>
</feature>
<feature type="compositionally biased region" description="Basic and acidic residues" evidence="3">
    <location>
        <begin position="182"/>
        <end position="191"/>
    </location>
</feature>
<feature type="compositionally biased region" description="Polar residues" evidence="3">
    <location>
        <begin position="63"/>
        <end position="82"/>
    </location>
</feature>
<feature type="region of interest" description="Disordered" evidence="3">
    <location>
        <begin position="1039"/>
        <end position="1086"/>
    </location>
</feature>
<dbReference type="InterPro" id="IPR002110">
    <property type="entry name" value="Ankyrin_rpt"/>
</dbReference>
<sequence length="1765" mass="196709">MCLGSKKSTSLVPSQIDWRKSYSGETSSPGPKPFYPDMSQRNVQQSESPYPGAKHSSLHQGLGRSNLSNVTQPPRYSPSNQAKTKEDGHGKSRADRHTSDTITRRHDHFPHPFDYISRPKQSDYNSPIDNPKHPQLPVETPPVTNATSKPAVNGSKTNSWPSEHGGHYTTKTNDTSMYSRADAQKSYEHPKPHQKYGANIGESKGVSSFSIDDITRPVSTTPTHHRNTSAKAAYPVQQPSKRQDPSSIPLAISTAHINPAPYAAELYSRLPPHAATADIASHYATSMTSPLKLPPHYPYYPHEALAYPISRMMYPAPRHHQLPGLAAIPSFPAKDLVLQSQHEQQLLSKYDSKSIMQSLSDVHKSSPAHVVAPDNRHRHGSFSVSHSKDSSFSQNDMRHYSHHHRDSSLEKSQFQRNYQPLTIPSHSSRDLKTNSENQSHQPQRDHHTKYHVGKTQASHADSNHTVANSEHNRHADKDRGQLAQWRSHDTDIRPYVNNLSPQKSDFSAGQPITEKSGRNSSKCSPSSENSTSRKPSSFNKHPPKEWHTSSSDTSRPDGKKIFSEKSVTERSRKSSEANGVKEIDEKSPTPPCDKALLNSKTSKELKTSKSALESSCFEDMKEVSKENVEVTSGPQKGKRGRKRKLLDQNYNQNSPGSNFDSKQDLSRTMSSETETLSRREKRPRKSETEDEYLYGWVYDGFSSSEPENDDSSDEDFHCPSSAVLQKGSNRHTSLRSSGHLSQVPSIDDVTQERRRTGRKPGRRGRQPKRKISQDSESPTARFKRKHHRSRKLSSESASSLACQEKLSSDLDESDKSGDDDGMKHLKQTKVTSDKDDEELEKKTKGKLKGQKRAYKNFEHALRKKKGVKRPDLHLKKLDKLGNRKSSKTKDDKGHKNQDKHERKKKRKLKKTKFNDSESATVTSSSSPRPVSSKDLQVPNHSESVDPVACINPAVCPALIELYTGKPVLEVDNLKITPTDTKTCVQENPLFSDELTASEAKALSDALKNTNILPIQDPSVTTSPQHPKNFDHARLNASLMSNKSEKDSKCPKPKLVPPELQKVAKKRGRKPKSLQDPKDNKLKSLKLSKSNAGIITTPKPYSKLSGIKKAADMKGKSLYPPRKGRPPGSVNKNSSKLKKDISKKKSIKQTKKAISQISVSNDKVASPEVQDTLLTVESAVQRLQTLVPPVQPLSEICPSPSTPHKHLHTPNTQRAFTPISFLKERKTHSSPLPPNMKKLTGNSAIGQTPLHKAAKLGYVENVEYYLEQGFEEANTKDNAGYSALHEACARGNLEAARLLLEFGADVNLNADDGTRPIHDAVEYDHVELTRLLLACGADPMLSKFSGRAIKNMIRSKEMGNFINAYLKELQPLDEQSKDDPALNWTFPSSSLLEGKHEAGYDPLAYPPSDDEHCGLMDFELYQEAPPDSFLIQPSKTANRANYYLLDDVLRMKRCSMADFLLENPVDIKTMLVEDFKREMAENWAPRMFGDHNVAGDFVEIIPASKKVIGNALSIRVCDGGKVSTLPVEADPPRKSKPIPHGAFDENWYRPVVTAPVVSQNYPESVPEPADIPCCSHSSFQSESCDSPPPPTMHILTPDAKKTVMTPSVGISDDEHEEYFDCSQDCRTLDDEQHKDDSAISSLPSEHLHCGLSSKENLVNGYTVQEHKQIQNGVSGKSPNTTEFSSKKNNFHPDNPSASISDKTITSLSDRMSNEVCIDNFLESKSYLHSEQSRFSENDSNGFHPVNNFNEKTNHVGPLKENHHAMI</sequence>
<evidence type="ECO:0000256" key="2">
    <source>
        <dbReference type="PROSITE-ProRule" id="PRU00023"/>
    </source>
</evidence>
<dbReference type="PROSITE" id="PS50088">
    <property type="entry name" value="ANK_REPEAT"/>
    <property type="match status" value="3"/>
</dbReference>
<evidence type="ECO:0000256" key="1">
    <source>
        <dbReference type="ARBA" id="ARBA00034703"/>
    </source>
</evidence>
<feature type="region of interest" description="Disordered" evidence="3">
    <location>
        <begin position="216"/>
        <end position="247"/>
    </location>
</feature>
<feature type="compositionally biased region" description="Basic and acidic residues" evidence="3">
    <location>
        <begin position="554"/>
        <end position="587"/>
    </location>
</feature>
<feature type="compositionally biased region" description="Polar residues" evidence="3">
    <location>
        <begin position="734"/>
        <end position="744"/>
    </location>
</feature>
<gene>
    <name evidence="4" type="ORF">CVLEPA_LOCUS19112</name>
</gene>
<feature type="compositionally biased region" description="Basic and acidic residues" evidence="3">
    <location>
        <begin position="1072"/>
        <end position="1081"/>
    </location>
</feature>
<evidence type="ECO:0000256" key="3">
    <source>
        <dbReference type="SAM" id="MobiDB-lite"/>
    </source>
</evidence>
<feature type="compositionally biased region" description="Polar residues" evidence="3">
    <location>
        <begin position="497"/>
        <end position="507"/>
    </location>
</feature>
<feature type="compositionally biased region" description="Polar residues" evidence="3">
    <location>
        <begin position="455"/>
        <end position="469"/>
    </location>
</feature>
<dbReference type="PANTHER" id="PTHR24117:SF9">
    <property type="entry name" value="BCL-6 COREPRESSOR PCGF1 BINDING DOMAIN-CONTAINING PROTEIN"/>
    <property type="match status" value="1"/>
</dbReference>
<comment type="similarity">
    <text evidence="1">Belongs to the BCOR family.</text>
</comment>
<feature type="compositionally biased region" description="Polar residues" evidence="3">
    <location>
        <begin position="169"/>
        <end position="178"/>
    </location>
</feature>
<feature type="compositionally biased region" description="Basic residues" evidence="3">
    <location>
        <begin position="843"/>
        <end position="854"/>
    </location>
</feature>
<dbReference type="Pfam" id="PF12796">
    <property type="entry name" value="Ank_2"/>
    <property type="match status" value="1"/>
</dbReference>
<feature type="compositionally biased region" description="Basic and acidic residues" evidence="3">
    <location>
        <begin position="83"/>
        <end position="104"/>
    </location>
</feature>
<feature type="compositionally biased region" description="Polar residues" evidence="3">
    <location>
        <begin position="1"/>
        <end position="13"/>
    </location>
</feature>
<feature type="region of interest" description="Disordered" evidence="3">
    <location>
        <begin position="703"/>
        <end position="943"/>
    </location>
</feature>
<feature type="repeat" description="ANK" evidence="2">
    <location>
        <begin position="1244"/>
        <end position="1276"/>
    </location>
</feature>
<dbReference type="InterPro" id="IPR047144">
    <property type="entry name" value="BCOR-like"/>
</dbReference>
<dbReference type="SMART" id="SM00248">
    <property type="entry name" value="ANK"/>
    <property type="match status" value="3"/>
</dbReference>
<comment type="caution">
    <text evidence="4">The sequence shown here is derived from an EMBL/GenBank/DDBJ whole genome shotgun (WGS) entry which is preliminary data.</text>
</comment>
<protein>
    <recommendedName>
        <fullName evidence="6">BCL-6 corepressor</fullName>
    </recommendedName>
</protein>
<dbReference type="PROSITE" id="PS50297">
    <property type="entry name" value="ANK_REP_REGION"/>
    <property type="match status" value="3"/>
</dbReference>
<feature type="compositionally biased region" description="Basic and acidic residues" evidence="3">
    <location>
        <begin position="868"/>
        <end position="900"/>
    </location>
</feature>
<feature type="repeat" description="ANK" evidence="2">
    <location>
        <begin position="1311"/>
        <end position="1337"/>
    </location>
</feature>
<keyword evidence="5" id="KW-1185">Reference proteome</keyword>
<dbReference type="Proteomes" id="UP001642483">
    <property type="component" value="Unassembled WGS sequence"/>
</dbReference>
<dbReference type="PANTHER" id="PTHR24117">
    <property type="entry name" value="AGAP007537-PB"/>
    <property type="match status" value="1"/>
</dbReference>
<feature type="region of interest" description="Disordered" evidence="3">
    <location>
        <begin position="1105"/>
        <end position="1147"/>
    </location>
</feature>
<feature type="repeat" description="ANK" evidence="2">
    <location>
        <begin position="1278"/>
        <end position="1310"/>
    </location>
</feature>
<feature type="compositionally biased region" description="Polar residues" evidence="3">
    <location>
        <begin position="39"/>
        <end position="48"/>
    </location>
</feature>
<reference evidence="4 5" key="1">
    <citation type="submission" date="2024-02" db="EMBL/GenBank/DDBJ databases">
        <authorList>
            <person name="Daric V."/>
            <person name="Darras S."/>
        </authorList>
    </citation>
    <scope>NUCLEOTIDE SEQUENCE [LARGE SCALE GENOMIC DNA]</scope>
</reference>
<dbReference type="Gene3D" id="1.25.40.20">
    <property type="entry name" value="Ankyrin repeat-containing domain"/>
    <property type="match status" value="1"/>
</dbReference>
<feature type="compositionally biased region" description="Low complexity" evidence="3">
    <location>
        <begin position="794"/>
        <end position="805"/>
    </location>
</feature>
<proteinExistence type="inferred from homology"/>
<organism evidence="4 5">
    <name type="scientific">Clavelina lepadiformis</name>
    <name type="common">Light-bulb sea squirt</name>
    <name type="synonym">Ascidia lepadiformis</name>
    <dbReference type="NCBI Taxonomy" id="159417"/>
    <lineage>
        <taxon>Eukaryota</taxon>
        <taxon>Metazoa</taxon>
        <taxon>Chordata</taxon>
        <taxon>Tunicata</taxon>
        <taxon>Ascidiacea</taxon>
        <taxon>Aplousobranchia</taxon>
        <taxon>Clavelinidae</taxon>
        <taxon>Clavelina</taxon>
    </lineage>
</organism>
<evidence type="ECO:0000313" key="4">
    <source>
        <dbReference type="EMBL" id="CAK8687077.1"/>
    </source>
</evidence>
<name>A0ABP0G5I5_CLALP</name>
<feature type="region of interest" description="Disordered" evidence="3">
    <location>
        <begin position="1"/>
        <end position="203"/>
    </location>
</feature>
<feature type="compositionally biased region" description="Basic and acidic residues" evidence="3">
    <location>
        <begin position="813"/>
        <end position="823"/>
    </location>
</feature>
<feature type="compositionally biased region" description="Basic residues" evidence="3">
    <location>
        <begin position="755"/>
        <end position="770"/>
    </location>
</feature>
<feature type="compositionally biased region" description="Polar residues" evidence="3">
    <location>
        <begin position="142"/>
        <end position="161"/>
    </location>
</feature>
<accession>A0ABP0G5I5</accession>
<keyword evidence="2" id="KW-0040">ANK repeat</keyword>
<feature type="compositionally biased region" description="Polar residues" evidence="3">
    <location>
        <begin position="648"/>
        <end position="674"/>
    </location>
</feature>
<feature type="compositionally biased region" description="Low complexity" evidence="3">
    <location>
        <begin position="520"/>
        <end position="532"/>
    </location>
</feature>
<feature type="region of interest" description="Disordered" evidence="3">
    <location>
        <begin position="358"/>
        <end position="689"/>
    </location>
</feature>
<feature type="compositionally biased region" description="Basic residues" evidence="3">
    <location>
        <begin position="901"/>
        <end position="911"/>
    </location>
</feature>
<feature type="compositionally biased region" description="Basic and acidic residues" evidence="3">
    <location>
        <begin position="470"/>
        <end position="492"/>
    </location>
</feature>
<dbReference type="EMBL" id="CAWYQH010000103">
    <property type="protein sequence ID" value="CAK8687077.1"/>
    <property type="molecule type" value="Genomic_DNA"/>
</dbReference>
<evidence type="ECO:0008006" key="6">
    <source>
        <dbReference type="Google" id="ProtNLM"/>
    </source>
</evidence>
<dbReference type="InterPro" id="IPR036770">
    <property type="entry name" value="Ankyrin_rpt-contain_sf"/>
</dbReference>
<feature type="compositionally biased region" description="Low complexity" evidence="3">
    <location>
        <begin position="916"/>
        <end position="932"/>
    </location>
</feature>
<feature type="compositionally biased region" description="Basic residues" evidence="3">
    <location>
        <begin position="781"/>
        <end position="791"/>
    </location>
</feature>
<feature type="compositionally biased region" description="Low complexity" evidence="3">
    <location>
        <begin position="381"/>
        <end position="393"/>
    </location>
</feature>
<feature type="compositionally biased region" description="Polar residues" evidence="3">
    <location>
        <begin position="410"/>
        <end position="426"/>
    </location>
</feature>
<dbReference type="PRINTS" id="PR01415">
    <property type="entry name" value="ANKYRIN"/>
</dbReference>